<keyword evidence="1" id="KW-0285">Flavoprotein</keyword>
<name>A0A1J0WN35_9RHOB</name>
<evidence type="ECO:0000256" key="2">
    <source>
        <dbReference type="ARBA" id="ARBA00022827"/>
    </source>
</evidence>
<dbReference type="PANTHER" id="PTHR42659:SF2">
    <property type="entry name" value="XANTHINE DEHYDROGENASE SUBUNIT C-RELATED"/>
    <property type="match status" value="1"/>
</dbReference>
<sequence length="271" mass="28899">MSYSEAIRFADSVDEAVSRLADDPELSILAGSTWVMRAPLRREEIAARYLSLSRIPALREVSVDDDTLSIGAMATHARIARTVAGHADLSGLHQAARKSANPGVRQLATVGGNICARDFAAGDLVPALLALDAEIEVASAGKAETLPLTEFLSRSPDRGALVTRVLVRRKAGAGSHVRLTMRAAGDYPVAIVSAWQSKDGKDTRIALGSVEATARRWTALEAALPADLTGPEAERIARTHLDEIRGRDAVDASGAYRTRVLPVWSGAQFQI</sequence>
<dbReference type="AlphaFoldDB" id="A0A1J0WN35"/>
<feature type="domain" description="FAD-binding PCMH-type" evidence="4">
    <location>
        <begin position="1"/>
        <end position="172"/>
    </location>
</feature>
<dbReference type="OrthoDB" id="9793944at2"/>
<evidence type="ECO:0000313" key="5">
    <source>
        <dbReference type="EMBL" id="APE45590.1"/>
    </source>
</evidence>
<dbReference type="GO" id="GO:0016491">
    <property type="term" value="F:oxidoreductase activity"/>
    <property type="evidence" value="ECO:0007669"/>
    <property type="project" value="UniProtKB-KW"/>
</dbReference>
<keyword evidence="2" id="KW-0274">FAD</keyword>
<dbReference type="InterPro" id="IPR016169">
    <property type="entry name" value="FAD-bd_PCMH_sub2"/>
</dbReference>
<dbReference type="SUPFAM" id="SSF56176">
    <property type="entry name" value="FAD-binding/transporter-associated domain-like"/>
    <property type="match status" value="1"/>
</dbReference>
<dbReference type="EMBL" id="CP018077">
    <property type="protein sequence ID" value="APE45590.1"/>
    <property type="molecule type" value="Genomic_DNA"/>
</dbReference>
<dbReference type="Proteomes" id="UP000181897">
    <property type="component" value="Plasmid unnamed1"/>
</dbReference>
<dbReference type="InterPro" id="IPR036318">
    <property type="entry name" value="FAD-bd_PCMH-like_sf"/>
</dbReference>
<dbReference type="Gene3D" id="3.30.465.10">
    <property type="match status" value="1"/>
</dbReference>
<evidence type="ECO:0000259" key="4">
    <source>
        <dbReference type="PROSITE" id="PS51387"/>
    </source>
</evidence>
<dbReference type="InterPro" id="IPR036683">
    <property type="entry name" value="CO_DH_flav_C_dom_sf"/>
</dbReference>
<gene>
    <name evidence="5" type="ORF">BOO69_18630</name>
</gene>
<proteinExistence type="predicted"/>
<keyword evidence="3" id="KW-0560">Oxidoreductase</keyword>
<accession>A0A1J0WN35</accession>
<evidence type="ECO:0000256" key="3">
    <source>
        <dbReference type="ARBA" id="ARBA00023002"/>
    </source>
</evidence>
<keyword evidence="5" id="KW-0614">Plasmid</keyword>
<dbReference type="PANTHER" id="PTHR42659">
    <property type="entry name" value="XANTHINE DEHYDROGENASE SUBUNIT C-RELATED"/>
    <property type="match status" value="1"/>
</dbReference>
<dbReference type="InterPro" id="IPR002346">
    <property type="entry name" value="Mopterin_DH_FAD-bd"/>
</dbReference>
<dbReference type="InterPro" id="IPR016166">
    <property type="entry name" value="FAD-bd_PCMH"/>
</dbReference>
<dbReference type="Pfam" id="PF00941">
    <property type="entry name" value="FAD_binding_5"/>
    <property type="match status" value="1"/>
</dbReference>
<protein>
    <recommendedName>
        <fullName evidence="4">FAD-binding PCMH-type domain-containing protein</fullName>
    </recommendedName>
</protein>
<geneLocation type="plasmid" evidence="5 6">
    <name>unnamed1</name>
</geneLocation>
<dbReference type="SUPFAM" id="SSF55447">
    <property type="entry name" value="CO dehydrogenase flavoprotein C-terminal domain-like"/>
    <property type="match status" value="1"/>
</dbReference>
<dbReference type="KEGG" id="suam:BOO69_18630"/>
<dbReference type="PROSITE" id="PS51387">
    <property type="entry name" value="FAD_PCMH"/>
    <property type="match status" value="1"/>
</dbReference>
<keyword evidence="6" id="KW-1185">Reference proteome</keyword>
<dbReference type="RefSeq" id="WP_071973925.1">
    <property type="nucleotide sequence ID" value="NZ_CP018077.1"/>
</dbReference>
<dbReference type="InterPro" id="IPR051312">
    <property type="entry name" value="Diverse_Substr_Oxidored"/>
</dbReference>
<reference evidence="5 6" key="1">
    <citation type="submission" date="2016-11" db="EMBL/GenBank/DDBJ databases">
        <title>Complete genome sequence of Sulfitobacter sp. AM1-D1, a toxic bacteria associated with marine dinoflagellate Alexandrium minutum in East China Sea.</title>
        <authorList>
            <person name="Yang Q."/>
            <person name="Zhang X."/>
            <person name="Tian X."/>
        </authorList>
    </citation>
    <scope>NUCLEOTIDE SEQUENCE [LARGE SCALE GENOMIC DNA]</scope>
    <source>
        <strain evidence="5 6">AM1-D1</strain>
        <plasmid evidence="5 6">unnamed1</plasmid>
    </source>
</reference>
<evidence type="ECO:0000256" key="1">
    <source>
        <dbReference type="ARBA" id="ARBA00022630"/>
    </source>
</evidence>
<organism evidence="5 6">
    <name type="scientific">Sulfitobacter alexandrii</name>
    <dbReference type="NCBI Taxonomy" id="1917485"/>
    <lineage>
        <taxon>Bacteria</taxon>
        <taxon>Pseudomonadati</taxon>
        <taxon>Pseudomonadota</taxon>
        <taxon>Alphaproteobacteria</taxon>
        <taxon>Rhodobacterales</taxon>
        <taxon>Roseobacteraceae</taxon>
        <taxon>Sulfitobacter</taxon>
    </lineage>
</organism>
<dbReference type="GO" id="GO:0071949">
    <property type="term" value="F:FAD binding"/>
    <property type="evidence" value="ECO:0007669"/>
    <property type="project" value="InterPro"/>
</dbReference>
<dbReference type="Gene3D" id="3.30.390.50">
    <property type="entry name" value="CO dehydrogenase flavoprotein, C-terminal domain"/>
    <property type="match status" value="1"/>
</dbReference>
<evidence type="ECO:0000313" key="6">
    <source>
        <dbReference type="Proteomes" id="UP000181897"/>
    </source>
</evidence>